<name>A0A1G7EDB4_9FLAO</name>
<dbReference type="STRING" id="1071918.SAMN05421544_11530"/>
<evidence type="ECO:0000313" key="1">
    <source>
        <dbReference type="EMBL" id="SDE61597.1"/>
    </source>
</evidence>
<gene>
    <name evidence="1" type="ORF">SAMN05421544_11530</name>
</gene>
<proteinExistence type="predicted"/>
<keyword evidence="2" id="KW-1185">Reference proteome</keyword>
<evidence type="ECO:0000313" key="2">
    <source>
        <dbReference type="Proteomes" id="UP000198517"/>
    </source>
</evidence>
<reference evidence="1 2" key="1">
    <citation type="submission" date="2016-10" db="EMBL/GenBank/DDBJ databases">
        <authorList>
            <person name="de Groot N.N."/>
        </authorList>
    </citation>
    <scope>NUCLEOTIDE SEQUENCE [LARGE SCALE GENOMIC DNA]</scope>
    <source>
        <strain evidence="1 2">DSM 24015</strain>
    </source>
</reference>
<organism evidence="1 2">
    <name type="scientific">Riemerella columbipharyngis</name>
    <dbReference type="NCBI Taxonomy" id="1071918"/>
    <lineage>
        <taxon>Bacteria</taxon>
        <taxon>Pseudomonadati</taxon>
        <taxon>Bacteroidota</taxon>
        <taxon>Flavobacteriia</taxon>
        <taxon>Flavobacteriales</taxon>
        <taxon>Weeksellaceae</taxon>
        <taxon>Riemerella</taxon>
    </lineage>
</organism>
<dbReference type="Proteomes" id="UP000198517">
    <property type="component" value="Unassembled WGS sequence"/>
</dbReference>
<protein>
    <submittedName>
        <fullName evidence="1">Uncharacterized protein</fullName>
    </submittedName>
</protein>
<accession>A0A1G7EDB4</accession>
<sequence length="58" mass="6827">MPIFNLMEDFHSKKVVEDLKSYWGVKVENVSGDDQTITMEIDKRIVCLSFIKLFQKMT</sequence>
<dbReference type="EMBL" id="FNAS01000015">
    <property type="protein sequence ID" value="SDE61597.1"/>
    <property type="molecule type" value="Genomic_DNA"/>
</dbReference>
<dbReference type="AlphaFoldDB" id="A0A1G7EDB4"/>